<dbReference type="AlphaFoldDB" id="A0A9Q9WYV4"/>
<dbReference type="KEGG" id="ccar:122139368"/>
<protein>
    <submittedName>
        <fullName evidence="1">Uncharacterized protein LOC122139368</fullName>
    </submittedName>
</protein>
<reference evidence="1" key="1">
    <citation type="submission" date="2025-08" db="UniProtKB">
        <authorList>
            <consortium name="RefSeq"/>
        </authorList>
    </citation>
    <scope>IDENTIFICATION</scope>
    <source>
        <tissue evidence="1">Muscle</tissue>
    </source>
</reference>
<proteinExistence type="predicted"/>
<sequence length="269" mass="31050">MLLDSNTILDLQLIQSNEVGGSYHMEKEGLKRSLDKLESNGLAVDYIVTDRHPQNQKFLRSTQFLDIWHFKKGLTKKLVKLSQRKDCKVLKKWLCSIKNHEYWSAKSSTSGPERTSVLNHLQNVHIHENPLFSKCAHADTVSRDAKKWFQQGSIAFHKVEKILNNKRVVKDVEKLSRHYQTSSLEDFHSLILQFAPKNVVFTFMGMLCRLYLAAMHYNENDDREQATTSSGQAVYKVIFLKSKKVECTAKPVKTEPLSPVCCKITFIYE</sequence>
<dbReference type="OrthoDB" id="5814287at2759"/>
<accession>A0A9Q9WYV4</accession>
<dbReference type="GeneID" id="122139368"/>
<evidence type="ECO:0000313" key="1">
    <source>
        <dbReference type="RefSeq" id="XP_042592123.1"/>
    </source>
</evidence>
<organism evidence="1">
    <name type="scientific">Cyprinus carpio</name>
    <name type="common">Common carp</name>
    <dbReference type="NCBI Taxonomy" id="7962"/>
    <lineage>
        <taxon>Eukaryota</taxon>
        <taxon>Metazoa</taxon>
        <taxon>Chordata</taxon>
        <taxon>Craniata</taxon>
        <taxon>Vertebrata</taxon>
        <taxon>Euteleostomi</taxon>
        <taxon>Actinopterygii</taxon>
        <taxon>Neopterygii</taxon>
        <taxon>Teleostei</taxon>
        <taxon>Ostariophysi</taxon>
        <taxon>Cypriniformes</taxon>
        <taxon>Cyprinidae</taxon>
        <taxon>Cyprininae</taxon>
        <taxon>Cyprinus</taxon>
    </lineage>
</organism>
<gene>
    <name evidence="1" type="primary">LOC122139368</name>
</gene>
<name>A0A9Q9WYV4_CYPCA</name>
<dbReference type="PANTHER" id="PTHR31751">
    <property type="entry name" value="SI:CH211-108C17.2-RELATED-RELATED"/>
    <property type="match status" value="1"/>
</dbReference>
<dbReference type="RefSeq" id="XP_042592123.1">
    <property type="nucleotide sequence ID" value="XM_042736189.1"/>
</dbReference>
<dbReference type="Proteomes" id="UP001155660">
    <property type="component" value="Chromosome B13"/>
</dbReference>
<dbReference type="PANTHER" id="PTHR31751:SF44">
    <property type="entry name" value="SI:CH211-211K8.4-RELATED"/>
    <property type="match status" value="1"/>
</dbReference>